<gene>
    <name evidence="2" type="ORF">JRA39_003603</name>
    <name evidence="3" type="ORF">KDV35_01115</name>
</gene>
<proteinExistence type="predicted"/>
<reference evidence="3 4" key="1">
    <citation type="submission" date="2021-04" db="EMBL/GenBank/DDBJ databases">
        <title>Determining the burden of carbapenem-resistant Enterobacterales from a tertiary public heath setting in Bangladesh: a clinical, epidemiological, and molecular study.</title>
        <authorList>
            <person name="Farzana R."/>
            <person name="Walsh T.R."/>
        </authorList>
    </citation>
    <scope>NUCLEOTIDE SEQUENCE [LARGE SCALE GENOMIC DNA]</scope>
    <source>
        <strain evidence="3">Dmpro_s316</strain>
        <strain evidence="4">dmpro_s316</strain>
    </source>
</reference>
<protein>
    <submittedName>
        <fullName evidence="2">Uncharacterized protein</fullName>
    </submittedName>
</protein>
<name>A0AAI9I2U7_PROST</name>
<keyword evidence="1" id="KW-0472">Membrane</keyword>
<evidence type="ECO:0000256" key="1">
    <source>
        <dbReference type="SAM" id="Phobius"/>
    </source>
</evidence>
<dbReference type="Proteomes" id="UP001495779">
    <property type="component" value="Unassembled WGS sequence"/>
</dbReference>
<reference evidence="2" key="2">
    <citation type="submission" date="2024-02" db="EMBL/GenBank/DDBJ databases">
        <authorList>
            <consortium name="Clinical and Environmental Microbiology Branch: Whole genome sequencing antimicrobial resistance pathogens in the healthcare setting"/>
        </authorList>
    </citation>
    <scope>NUCLEOTIDE SEQUENCE</scope>
    <source>
        <strain evidence="2">2020GO-00142</strain>
    </source>
</reference>
<accession>A0AAI9I2U7</accession>
<dbReference type="AlphaFoldDB" id="A0AAI9I2U7"/>
<dbReference type="EMBL" id="AAZDVE040000037">
    <property type="protein sequence ID" value="EMP9434492.1"/>
    <property type="molecule type" value="Genomic_DNA"/>
</dbReference>
<sequence>MLKVIYITGSLKKRLAVSATLFKCAFAALFGVYSIKAVMYGLKEKEDKEQYQKIESLCDVIAKRDDVKLTYRDWK</sequence>
<keyword evidence="1" id="KW-0812">Transmembrane</keyword>
<organism evidence="2">
    <name type="scientific">Providencia stuartii</name>
    <dbReference type="NCBI Taxonomy" id="588"/>
    <lineage>
        <taxon>Bacteria</taxon>
        <taxon>Pseudomonadati</taxon>
        <taxon>Pseudomonadota</taxon>
        <taxon>Gammaproteobacteria</taxon>
        <taxon>Enterobacterales</taxon>
        <taxon>Morganellaceae</taxon>
        <taxon>Providencia</taxon>
    </lineage>
</organism>
<dbReference type="RefSeq" id="WP_196712986.1">
    <property type="nucleotide sequence ID" value="NZ_CP095443.1"/>
</dbReference>
<comment type="caution">
    <text evidence="2">The sequence shown here is derived from an EMBL/GenBank/DDBJ whole genome shotgun (WGS) entry which is preliminary data.</text>
</comment>
<evidence type="ECO:0000313" key="4">
    <source>
        <dbReference type="Proteomes" id="UP001495779"/>
    </source>
</evidence>
<evidence type="ECO:0000313" key="2">
    <source>
        <dbReference type="EMBL" id="EMP9434492.1"/>
    </source>
</evidence>
<dbReference type="EMBL" id="JAGSRH010000001">
    <property type="protein sequence ID" value="MER5075485.1"/>
    <property type="molecule type" value="Genomic_DNA"/>
</dbReference>
<keyword evidence="1" id="KW-1133">Transmembrane helix</keyword>
<evidence type="ECO:0000313" key="3">
    <source>
        <dbReference type="EMBL" id="MER5075485.1"/>
    </source>
</evidence>
<feature type="transmembrane region" description="Helical" evidence="1">
    <location>
        <begin position="15"/>
        <end position="35"/>
    </location>
</feature>